<feature type="transmembrane region" description="Helical" evidence="5">
    <location>
        <begin position="221"/>
        <end position="244"/>
    </location>
</feature>
<dbReference type="SUPFAM" id="SSF103473">
    <property type="entry name" value="MFS general substrate transporter"/>
    <property type="match status" value="1"/>
</dbReference>
<dbReference type="AlphaFoldDB" id="A0A1Q3FSP6"/>
<dbReference type="EMBL" id="GFDL01004431">
    <property type="protein sequence ID" value="JAV30614.1"/>
    <property type="molecule type" value="Transcribed_RNA"/>
</dbReference>
<feature type="transmembrane region" description="Helical" evidence="5">
    <location>
        <begin position="289"/>
        <end position="313"/>
    </location>
</feature>
<sequence length="487" mass="53687">MDAINVDQEKVPLLNRVGLTPDQGNKPSSRISIEPMVFLHSLGWSLSEVMLTDQIVYQSCVVKLGSAEDLCSQLNSDDNSTASTYLEQVVQPYAASVSMAIVLLTSVVPAVAALFFGPWSEKFGRRPVIAIASIGYLITYLLVALMSFLSSYFTLTPWIYVAAHVPVAVLGGFSVFNAGIYSLMNDITNDSNRTVRMGILQAFTMLGVLTGLLISSWSSDIISTAASFLISAVLQLLSLLNLAFMTNESISVDRTVTTSQKISAIFNFELVKDMSRTLVKTRPNNGRTIMWLLIAVGGMVEFAIAGRVLFFLYTRREFGWDVGMYSLWLSSELAIIMFGNFFGIILMRKLFKMSDLGLLTLSTINHLGDYLIKGSARQGWQLFLTTFMSPFKGIDGAASRSILSTILPDDEVGKTYSLDLSIKAVTPLVSVFLFTYVYNSTINSAPYAYLFLTSGVFAVNLVIIMIIYFLMKSPQQIVVTEKDLPRS</sequence>
<feature type="transmembrane region" description="Helical" evidence="5">
    <location>
        <begin position="195"/>
        <end position="215"/>
    </location>
</feature>
<dbReference type="GO" id="GO:0016020">
    <property type="term" value="C:membrane"/>
    <property type="evidence" value="ECO:0007669"/>
    <property type="project" value="UniProtKB-SubCell"/>
</dbReference>
<feature type="transmembrane region" description="Helical" evidence="5">
    <location>
        <begin position="93"/>
        <end position="116"/>
    </location>
</feature>
<dbReference type="Pfam" id="PF07690">
    <property type="entry name" value="MFS_1"/>
    <property type="match status" value="1"/>
</dbReference>
<organism evidence="6">
    <name type="scientific">Culex tarsalis</name>
    <name type="common">Encephalitis mosquito</name>
    <dbReference type="NCBI Taxonomy" id="7177"/>
    <lineage>
        <taxon>Eukaryota</taxon>
        <taxon>Metazoa</taxon>
        <taxon>Ecdysozoa</taxon>
        <taxon>Arthropoda</taxon>
        <taxon>Hexapoda</taxon>
        <taxon>Insecta</taxon>
        <taxon>Pterygota</taxon>
        <taxon>Neoptera</taxon>
        <taxon>Endopterygota</taxon>
        <taxon>Diptera</taxon>
        <taxon>Nematocera</taxon>
        <taxon>Culicoidea</taxon>
        <taxon>Culicidae</taxon>
        <taxon>Culicinae</taxon>
        <taxon>Culicini</taxon>
        <taxon>Culex</taxon>
        <taxon>Culex</taxon>
    </lineage>
</organism>
<feature type="transmembrane region" description="Helical" evidence="5">
    <location>
        <begin position="424"/>
        <end position="441"/>
    </location>
</feature>
<evidence type="ECO:0000256" key="1">
    <source>
        <dbReference type="ARBA" id="ARBA00004141"/>
    </source>
</evidence>
<evidence type="ECO:0000256" key="3">
    <source>
        <dbReference type="ARBA" id="ARBA00022989"/>
    </source>
</evidence>
<dbReference type="Gene3D" id="1.20.1250.20">
    <property type="entry name" value="MFS general substrate transporter like domains"/>
    <property type="match status" value="1"/>
</dbReference>
<protein>
    <submittedName>
        <fullName evidence="6">Putative adenylate cyclase</fullName>
    </submittedName>
</protein>
<name>A0A1Q3FSP6_CULTA</name>
<proteinExistence type="predicted"/>
<feature type="transmembrane region" description="Helical" evidence="5">
    <location>
        <begin position="128"/>
        <end position="152"/>
    </location>
</feature>
<dbReference type="InterPro" id="IPR011701">
    <property type="entry name" value="MFS"/>
</dbReference>
<keyword evidence="2 5" id="KW-0812">Transmembrane</keyword>
<evidence type="ECO:0000256" key="2">
    <source>
        <dbReference type="ARBA" id="ARBA00022692"/>
    </source>
</evidence>
<accession>A0A1Q3FSP6</accession>
<reference evidence="6" key="1">
    <citation type="submission" date="2017-01" db="EMBL/GenBank/DDBJ databases">
        <title>A deep insight into the sialotranscriptome of adult male and female Cluex tarsalis mosquitoes.</title>
        <authorList>
            <person name="Ribeiro J.M."/>
            <person name="Moreira F."/>
            <person name="Bernard K.A."/>
            <person name="Calvo E."/>
        </authorList>
    </citation>
    <scope>NUCLEOTIDE SEQUENCE</scope>
    <source>
        <strain evidence="6">Kern County</strain>
        <tissue evidence="6">Salivary glands</tissue>
    </source>
</reference>
<evidence type="ECO:0000313" key="6">
    <source>
        <dbReference type="EMBL" id="JAV30614.1"/>
    </source>
</evidence>
<dbReference type="PANTHER" id="PTHR23507:SF39">
    <property type="entry name" value="GH23453P-RELATED"/>
    <property type="match status" value="1"/>
</dbReference>
<feature type="transmembrane region" description="Helical" evidence="5">
    <location>
        <begin position="158"/>
        <end position="183"/>
    </location>
</feature>
<dbReference type="PANTHER" id="PTHR23507">
    <property type="entry name" value="ZGC:174356"/>
    <property type="match status" value="1"/>
</dbReference>
<comment type="subcellular location">
    <subcellularLocation>
        <location evidence="1">Membrane</location>
        <topology evidence="1">Multi-pass membrane protein</topology>
    </subcellularLocation>
</comment>
<feature type="transmembrane region" description="Helical" evidence="5">
    <location>
        <begin position="447"/>
        <end position="470"/>
    </location>
</feature>
<evidence type="ECO:0000256" key="4">
    <source>
        <dbReference type="ARBA" id="ARBA00023136"/>
    </source>
</evidence>
<feature type="transmembrane region" description="Helical" evidence="5">
    <location>
        <begin position="325"/>
        <end position="346"/>
    </location>
</feature>
<evidence type="ECO:0000256" key="5">
    <source>
        <dbReference type="SAM" id="Phobius"/>
    </source>
</evidence>
<dbReference type="GO" id="GO:0022857">
    <property type="term" value="F:transmembrane transporter activity"/>
    <property type="evidence" value="ECO:0007669"/>
    <property type="project" value="InterPro"/>
</dbReference>
<keyword evidence="3 5" id="KW-1133">Transmembrane helix</keyword>
<dbReference type="InterPro" id="IPR036259">
    <property type="entry name" value="MFS_trans_sf"/>
</dbReference>
<keyword evidence="4 5" id="KW-0472">Membrane</keyword>